<keyword evidence="2" id="KW-1185">Reference proteome</keyword>
<proteinExistence type="predicted"/>
<evidence type="ECO:0000313" key="2">
    <source>
        <dbReference type="Proteomes" id="UP001229421"/>
    </source>
</evidence>
<dbReference type="Proteomes" id="UP001229421">
    <property type="component" value="Unassembled WGS sequence"/>
</dbReference>
<gene>
    <name evidence="1" type="ORF">QVD17_40513</name>
</gene>
<protein>
    <submittedName>
        <fullName evidence="1">Uncharacterized protein</fullName>
    </submittedName>
</protein>
<name>A0AAD8JS02_TARER</name>
<sequence length="103" mass="11328">MVALFIVVHHGRAKLDNNERLADFVQKLESACVETGKMTDQGSCHLLIHGPKQLLKMDKTCFGSMEAFGGQETVALKVGIKGFYLNTQEFIDAVAQIQPLAVH</sequence>
<accession>A0AAD8JS02</accession>
<dbReference type="EMBL" id="JAUHHV010000011">
    <property type="protein sequence ID" value="KAK1408598.1"/>
    <property type="molecule type" value="Genomic_DNA"/>
</dbReference>
<reference evidence="1" key="1">
    <citation type="journal article" date="2023" name="bioRxiv">
        <title>Improved chromosome-level genome assembly for marigold (Tagetes erecta).</title>
        <authorList>
            <person name="Jiang F."/>
            <person name="Yuan L."/>
            <person name="Wang S."/>
            <person name="Wang H."/>
            <person name="Xu D."/>
            <person name="Wang A."/>
            <person name="Fan W."/>
        </authorList>
    </citation>
    <scope>NUCLEOTIDE SEQUENCE</scope>
    <source>
        <strain evidence="1">WSJ</strain>
        <tissue evidence="1">Leaf</tissue>
    </source>
</reference>
<comment type="caution">
    <text evidence="1">The sequence shown here is derived from an EMBL/GenBank/DDBJ whole genome shotgun (WGS) entry which is preliminary data.</text>
</comment>
<evidence type="ECO:0000313" key="1">
    <source>
        <dbReference type="EMBL" id="KAK1408598.1"/>
    </source>
</evidence>
<dbReference type="AlphaFoldDB" id="A0AAD8JS02"/>
<organism evidence="1 2">
    <name type="scientific">Tagetes erecta</name>
    <name type="common">African marigold</name>
    <dbReference type="NCBI Taxonomy" id="13708"/>
    <lineage>
        <taxon>Eukaryota</taxon>
        <taxon>Viridiplantae</taxon>
        <taxon>Streptophyta</taxon>
        <taxon>Embryophyta</taxon>
        <taxon>Tracheophyta</taxon>
        <taxon>Spermatophyta</taxon>
        <taxon>Magnoliopsida</taxon>
        <taxon>eudicotyledons</taxon>
        <taxon>Gunneridae</taxon>
        <taxon>Pentapetalae</taxon>
        <taxon>asterids</taxon>
        <taxon>campanulids</taxon>
        <taxon>Asterales</taxon>
        <taxon>Asteraceae</taxon>
        <taxon>Asteroideae</taxon>
        <taxon>Heliantheae alliance</taxon>
        <taxon>Tageteae</taxon>
        <taxon>Tagetes</taxon>
    </lineage>
</organism>